<dbReference type="InterPro" id="IPR007443">
    <property type="entry name" value="LpoA"/>
</dbReference>
<dbReference type="GO" id="GO:0031241">
    <property type="term" value="C:periplasmic side of cell outer membrane"/>
    <property type="evidence" value="ECO:0007669"/>
    <property type="project" value="TreeGrafter"/>
</dbReference>
<organism evidence="2 3">
    <name type="scientific">Marinospirillum alkaliphilum DSM 21637</name>
    <dbReference type="NCBI Taxonomy" id="1122209"/>
    <lineage>
        <taxon>Bacteria</taxon>
        <taxon>Pseudomonadati</taxon>
        <taxon>Pseudomonadota</taxon>
        <taxon>Gammaproteobacteria</taxon>
        <taxon>Oceanospirillales</taxon>
        <taxon>Oceanospirillaceae</taxon>
        <taxon>Marinospirillum</taxon>
    </lineage>
</organism>
<dbReference type="STRING" id="1122209.SAMN02745752_00271"/>
<evidence type="ECO:0000256" key="1">
    <source>
        <dbReference type="ARBA" id="ARBA00023136"/>
    </source>
</evidence>
<dbReference type="Gene3D" id="3.40.50.2300">
    <property type="match status" value="2"/>
</dbReference>
<dbReference type="Pfam" id="PF04348">
    <property type="entry name" value="LppC"/>
    <property type="match status" value="1"/>
</dbReference>
<evidence type="ECO:0000313" key="3">
    <source>
        <dbReference type="Proteomes" id="UP000182350"/>
    </source>
</evidence>
<dbReference type="SUPFAM" id="SSF53822">
    <property type="entry name" value="Periplasmic binding protein-like I"/>
    <property type="match status" value="1"/>
</dbReference>
<dbReference type="PANTHER" id="PTHR38038">
    <property type="entry name" value="PENICILLIN-BINDING PROTEIN ACTIVATOR LPOA"/>
    <property type="match status" value="1"/>
</dbReference>
<dbReference type="EMBL" id="FPJW01000001">
    <property type="protein sequence ID" value="SFX02852.1"/>
    <property type="molecule type" value="Genomic_DNA"/>
</dbReference>
<dbReference type="Proteomes" id="UP000182350">
    <property type="component" value="Unassembled WGS sequence"/>
</dbReference>
<dbReference type="InterPro" id="IPR028082">
    <property type="entry name" value="Peripla_BP_I"/>
</dbReference>
<proteinExistence type="predicted"/>
<evidence type="ECO:0008006" key="4">
    <source>
        <dbReference type="Google" id="ProtNLM"/>
    </source>
</evidence>
<sequence>MLAGCATKEPSGQLPLRTSVVVSEDRAPHANPEVEAQLVRLDAAGILAQQQRFQESLDLIQSLQIQLIPASFHWQALETAAISGLALDDGWVVLRLIDRFSQQLPRLDQQQEYRLAGYRADAFLLTGFYASAVQQRHRQTLLATSDEQRTSAQQQLWSNLNQLSGEELRQLTQQERQLLLLGWMELALIRHSATESPQQINTLLDKWLGRWPQHPARNNLPEDIKLLVKLSEQRIQHLAVFLPESGPLAEAAAAIRDALISRHLDAQRRYLDPPRLSFYDSQANNLDDLYRMAQRDGAEVVIGPLAKAQVDLLERRRSLPLPTLALNYGNDDTTPSRNMFQFGLSAENEAQQVAIKAWQSGFRRALVLTPESSWGTRVEASFIKTWQELGGEISHTRQFGENLTLDASLRQLLEVQHSQQRHQRLTRLLGQRPHFVPRPREDSDFLFLHADPATARQIKPALSFLMASGLPVLATSSVFSGQANPSLDRDMNGIAFCDIPWYLDSGDPLAREMRQIWPEAMSRYGRLYAMGADAYLLAQRLPLLEALPESRIQGATGRLSQQNRRIQRELQWAQFINGRPQPLTASAFEQQQLVDQILPD</sequence>
<keyword evidence="3" id="KW-1185">Reference proteome</keyword>
<dbReference type="AlphaFoldDB" id="A0A1K1TR92"/>
<accession>A0A1K1TR92</accession>
<name>A0A1K1TR92_9GAMM</name>
<dbReference type="PANTHER" id="PTHR38038:SF1">
    <property type="entry name" value="PENICILLIN-BINDING PROTEIN ACTIVATOR LPOA"/>
    <property type="match status" value="1"/>
</dbReference>
<dbReference type="GO" id="GO:0030234">
    <property type="term" value="F:enzyme regulator activity"/>
    <property type="evidence" value="ECO:0007669"/>
    <property type="project" value="TreeGrafter"/>
</dbReference>
<dbReference type="GO" id="GO:0009252">
    <property type="term" value="P:peptidoglycan biosynthetic process"/>
    <property type="evidence" value="ECO:0007669"/>
    <property type="project" value="TreeGrafter"/>
</dbReference>
<dbReference type="CDD" id="cd06339">
    <property type="entry name" value="PBP1_YraM_LppC_lipoprotein-like"/>
    <property type="match status" value="1"/>
</dbReference>
<evidence type="ECO:0000313" key="2">
    <source>
        <dbReference type="EMBL" id="SFX02852.1"/>
    </source>
</evidence>
<dbReference type="Gene3D" id="1.25.40.650">
    <property type="match status" value="1"/>
</dbReference>
<keyword evidence="1" id="KW-0472">Membrane</keyword>
<protein>
    <recommendedName>
        <fullName evidence="4">LppC lipoprotein</fullName>
    </recommendedName>
</protein>
<gene>
    <name evidence="2" type="ORF">SAMN02745752_00271</name>
</gene>
<reference evidence="2 3" key="1">
    <citation type="submission" date="2016-11" db="EMBL/GenBank/DDBJ databases">
        <authorList>
            <person name="Jaros S."/>
            <person name="Januszkiewicz K."/>
            <person name="Wedrychowicz H."/>
        </authorList>
    </citation>
    <scope>NUCLEOTIDE SEQUENCE [LARGE SCALE GENOMIC DNA]</scope>
    <source>
        <strain evidence="2 3">DSM 21637</strain>
    </source>
</reference>